<dbReference type="PROSITE" id="PS50010">
    <property type="entry name" value="DH_2"/>
    <property type="match status" value="1"/>
</dbReference>
<dbReference type="KEGG" id="acan:ACA1_266840"/>
<dbReference type="Proteomes" id="UP000011083">
    <property type="component" value="Unassembled WGS sequence"/>
</dbReference>
<dbReference type="GO" id="GO:0005737">
    <property type="term" value="C:cytoplasm"/>
    <property type="evidence" value="ECO:0007669"/>
    <property type="project" value="TreeGrafter"/>
</dbReference>
<dbReference type="EMBL" id="KB007933">
    <property type="protein sequence ID" value="ELR19427.1"/>
    <property type="molecule type" value="Genomic_DNA"/>
</dbReference>
<gene>
    <name evidence="2" type="ORF">ACA1_266840</name>
</gene>
<evidence type="ECO:0000259" key="1">
    <source>
        <dbReference type="PROSITE" id="PS50010"/>
    </source>
</evidence>
<dbReference type="VEuPathDB" id="AmoebaDB:ACA1_266840"/>
<dbReference type="GeneID" id="14920207"/>
<dbReference type="GO" id="GO:0035556">
    <property type="term" value="P:intracellular signal transduction"/>
    <property type="evidence" value="ECO:0007669"/>
    <property type="project" value="InterPro"/>
</dbReference>
<sequence length="213" mass="24406">MEGPGGILPTPADLFTRLSDEVVLHILSFVPWPDVHAPVTMKKRRRIIDELISTETFYIDSLVRALQKYTYHGGQAYAGKAKKTRWQQRWVDNHQAGVSVADCFQPLGHYCHYCLDYMAATQELMKKRHKFHHQPQPGQKPVLELAAYLVMPISRIPRYKLLLEELLKCTPPDHPEHDTLCKLTAEALETPSAHLNGWETKKSLTTVQCQCHI</sequence>
<accession>L8H2G3</accession>
<protein>
    <submittedName>
        <fullName evidence="2">IQ calmodulinbinding domain containing protein</fullName>
    </submittedName>
</protein>
<dbReference type="InterPro" id="IPR001331">
    <property type="entry name" value="GDS_CDC24_CS"/>
</dbReference>
<dbReference type="Pfam" id="PF00621">
    <property type="entry name" value="RhoGEF"/>
    <property type="match status" value="1"/>
</dbReference>
<feature type="domain" description="DH" evidence="1">
    <location>
        <begin position="110"/>
        <end position="180"/>
    </location>
</feature>
<dbReference type="Gene3D" id="1.20.900.10">
    <property type="entry name" value="Dbl homology (DH) domain"/>
    <property type="match status" value="1"/>
</dbReference>
<dbReference type="SMART" id="SM00325">
    <property type="entry name" value="RhoGEF"/>
    <property type="match status" value="1"/>
</dbReference>
<name>L8H2G3_ACACF</name>
<keyword evidence="3" id="KW-1185">Reference proteome</keyword>
<dbReference type="AlphaFoldDB" id="L8H2G3"/>
<dbReference type="InterPro" id="IPR000219">
    <property type="entry name" value="DH_dom"/>
</dbReference>
<dbReference type="OrthoDB" id="2155291at2759"/>
<dbReference type="GO" id="GO:0005085">
    <property type="term" value="F:guanyl-nucleotide exchange factor activity"/>
    <property type="evidence" value="ECO:0007669"/>
    <property type="project" value="InterPro"/>
</dbReference>
<evidence type="ECO:0000313" key="2">
    <source>
        <dbReference type="EMBL" id="ELR19427.1"/>
    </source>
</evidence>
<dbReference type="InterPro" id="IPR051092">
    <property type="entry name" value="FYVE_RhoGEF_PH"/>
</dbReference>
<dbReference type="PANTHER" id="PTHR12673">
    <property type="entry name" value="FACIOGENITAL DYSPLASIA PROTEIN"/>
    <property type="match status" value="1"/>
</dbReference>
<evidence type="ECO:0000313" key="3">
    <source>
        <dbReference type="Proteomes" id="UP000011083"/>
    </source>
</evidence>
<dbReference type="SUPFAM" id="SSF48065">
    <property type="entry name" value="DBL homology domain (DH-domain)"/>
    <property type="match status" value="1"/>
</dbReference>
<proteinExistence type="predicted"/>
<dbReference type="RefSeq" id="XP_004341513.1">
    <property type="nucleotide sequence ID" value="XM_004341465.1"/>
</dbReference>
<organism evidence="2 3">
    <name type="scientific">Acanthamoeba castellanii (strain ATCC 30010 / Neff)</name>
    <dbReference type="NCBI Taxonomy" id="1257118"/>
    <lineage>
        <taxon>Eukaryota</taxon>
        <taxon>Amoebozoa</taxon>
        <taxon>Discosea</taxon>
        <taxon>Longamoebia</taxon>
        <taxon>Centramoebida</taxon>
        <taxon>Acanthamoebidae</taxon>
        <taxon>Acanthamoeba</taxon>
    </lineage>
</organism>
<dbReference type="PANTHER" id="PTHR12673:SF159">
    <property type="entry name" value="LD03170P"/>
    <property type="match status" value="1"/>
</dbReference>
<reference evidence="2 3" key="1">
    <citation type="journal article" date="2013" name="Genome Biol.">
        <title>Genome of Acanthamoeba castellanii highlights extensive lateral gene transfer and early evolution of tyrosine kinase signaling.</title>
        <authorList>
            <person name="Clarke M."/>
            <person name="Lohan A.J."/>
            <person name="Liu B."/>
            <person name="Lagkouvardos I."/>
            <person name="Roy S."/>
            <person name="Zafar N."/>
            <person name="Bertelli C."/>
            <person name="Schilde C."/>
            <person name="Kianianmomeni A."/>
            <person name="Burglin T.R."/>
            <person name="Frech C."/>
            <person name="Turcotte B."/>
            <person name="Kopec K.O."/>
            <person name="Synnott J.M."/>
            <person name="Choo C."/>
            <person name="Paponov I."/>
            <person name="Finkler A."/>
            <person name="Soon Heng Tan C."/>
            <person name="Hutchins A.P."/>
            <person name="Weinmeier T."/>
            <person name="Rattei T."/>
            <person name="Chu J.S."/>
            <person name="Gimenez G."/>
            <person name="Irimia M."/>
            <person name="Rigden D.J."/>
            <person name="Fitzpatrick D.A."/>
            <person name="Lorenzo-Morales J."/>
            <person name="Bateman A."/>
            <person name="Chiu C.H."/>
            <person name="Tang P."/>
            <person name="Hegemann P."/>
            <person name="Fromm H."/>
            <person name="Raoult D."/>
            <person name="Greub G."/>
            <person name="Miranda-Saavedra D."/>
            <person name="Chen N."/>
            <person name="Nash P."/>
            <person name="Ginger M.L."/>
            <person name="Horn M."/>
            <person name="Schaap P."/>
            <person name="Caler L."/>
            <person name="Loftus B."/>
        </authorList>
    </citation>
    <scope>NUCLEOTIDE SEQUENCE [LARGE SCALE GENOMIC DNA]</scope>
    <source>
        <strain evidence="2 3">Neff</strain>
    </source>
</reference>
<dbReference type="InterPro" id="IPR035899">
    <property type="entry name" value="DBL_dom_sf"/>
</dbReference>
<dbReference type="PROSITE" id="PS00741">
    <property type="entry name" value="DH_1"/>
    <property type="match status" value="1"/>
</dbReference>